<evidence type="ECO:0000313" key="3">
    <source>
        <dbReference type="Proteomes" id="UP001597440"/>
    </source>
</evidence>
<dbReference type="InterPro" id="IPR011044">
    <property type="entry name" value="Quino_amine_DH_bsu"/>
</dbReference>
<dbReference type="PANTHER" id="PTHR31270:SF1">
    <property type="entry name" value="GLUTAMINYL-PEPTIDE CYCLOTRANSFERASE"/>
    <property type="match status" value="1"/>
</dbReference>
<dbReference type="Proteomes" id="UP001597440">
    <property type="component" value="Unassembled WGS sequence"/>
</dbReference>
<name>A0ABW5L8P0_9SPHI</name>
<dbReference type="PANTHER" id="PTHR31270">
    <property type="entry name" value="GLUTAMINYL-PEPTIDE CYCLOTRANSFERASE"/>
    <property type="match status" value="1"/>
</dbReference>
<dbReference type="InterPro" id="IPR007788">
    <property type="entry name" value="QCT"/>
</dbReference>
<organism evidence="2 3">
    <name type="scientific">Sphingobacterium tabacisoli</name>
    <dbReference type="NCBI Taxonomy" id="2044855"/>
    <lineage>
        <taxon>Bacteria</taxon>
        <taxon>Pseudomonadati</taxon>
        <taxon>Bacteroidota</taxon>
        <taxon>Sphingobacteriia</taxon>
        <taxon>Sphingobacteriales</taxon>
        <taxon>Sphingobacteriaceae</taxon>
        <taxon>Sphingobacterium</taxon>
    </lineage>
</organism>
<accession>A0ABW5L8P0</accession>
<sequence length="366" mass="40802">MYARNFMGCALLILSLGACNSGTKESQESNATVETLDTSYSIVSEGFKVKYNPGDTLSLTVKGPEGTKIDSVLYAIDGDVIGRVDGNEELNYDFGKSKFGIKVVKATIYVNTGTEEANVRVDYLPTTEPKLRNYELVNTYPHDIEAYTQGLEFYGDKLLEGTGNGEGRSGKKGKSSIRIVDPKTGKVERMITLDDNIFGEGTTILNKELYQLTYKNNEAYVYDISSLEKKKTLPYFKPMEGWGLTNNGKDLFMSDGSEKIYLLNAGDFKPKDIIQVVTSEGPVPTINELEWVKDKIFANFYQEDLIGIIDPVTGVVEGLIDLSKLKTMVTQHVDLDVLNGIAYNERTNTFFVTGKNWDKMFEIKID</sequence>
<proteinExistence type="predicted"/>
<dbReference type="Gene3D" id="2.130.10.10">
    <property type="entry name" value="YVTN repeat-like/Quinoprotein amine dehydrogenase"/>
    <property type="match status" value="1"/>
</dbReference>
<feature type="signal peptide" evidence="1">
    <location>
        <begin position="1"/>
        <end position="20"/>
    </location>
</feature>
<gene>
    <name evidence="2" type="ORF">ACFSQW_22375</name>
</gene>
<feature type="chain" id="PRO_5046637167" evidence="1">
    <location>
        <begin position="21"/>
        <end position="366"/>
    </location>
</feature>
<evidence type="ECO:0000313" key="2">
    <source>
        <dbReference type="EMBL" id="MFD2557154.1"/>
    </source>
</evidence>
<dbReference type="EMBL" id="JBHULD010000025">
    <property type="protein sequence ID" value="MFD2557154.1"/>
    <property type="molecule type" value="Genomic_DNA"/>
</dbReference>
<reference evidence="3" key="1">
    <citation type="journal article" date="2019" name="Int. J. Syst. Evol. Microbiol.">
        <title>The Global Catalogue of Microorganisms (GCM) 10K type strain sequencing project: providing services to taxonomists for standard genome sequencing and annotation.</title>
        <authorList>
            <consortium name="The Broad Institute Genomics Platform"/>
            <consortium name="The Broad Institute Genome Sequencing Center for Infectious Disease"/>
            <person name="Wu L."/>
            <person name="Ma J."/>
        </authorList>
    </citation>
    <scope>NUCLEOTIDE SEQUENCE [LARGE SCALE GENOMIC DNA]</scope>
    <source>
        <strain evidence="3">KCTC 52298</strain>
    </source>
</reference>
<dbReference type="RefSeq" id="WP_210354463.1">
    <property type="nucleotide sequence ID" value="NZ_JAEQMU010000002.1"/>
</dbReference>
<evidence type="ECO:0000256" key="1">
    <source>
        <dbReference type="SAM" id="SignalP"/>
    </source>
</evidence>
<keyword evidence="1" id="KW-0732">Signal</keyword>
<comment type="caution">
    <text evidence="2">The sequence shown here is derived from an EMBL/GenBank/DDBJ whole genome shotgun (WGS) entry which is preliminary data.</text>
</comment>
<dbReference type="Pfam" id="PF05096">
    <property type="entry name" value="Glu_cyclase_2"/>
    <property type="match status" value="1"/>
</dbReference>
<keyword evidence="3" id="KW-1185">Reference proteome</keyword>
<dbReference type="SUPFAM" id="SSF50969">
    <property type="entry name" value="YVTN repeat-like/Quinoprotein amine dehydrogenase"/>
    <property type="match status" value="1"/>
</dbReference>
<dbReference type="InterPro" id="IPR015943">
    <property type="entry name" value="WD40/YVTN_repeat-like_dom_sf"/>
</dbReference>
<protein>
    <submittedName>
        <fullName evidence="2">Glutaminyl-peptide cyclotransferase</fullName>
    </submittedName>
</protein>
<dbReference type="PROSITE" id="PS51257">
    <property type="entry name" value="PROKAR_LIPOPROTEIN"/>
    <property type="match status" value="1"/>
</dbReference>